<dbReference type="STRING" id="71717.A0A4Y7SVA6"/>
<dbReference type="Proteomes" id="UP000298030">
    <property type="component" value="Unassembled WGS sequence"/>
</dbReference>
<reference evidence="2 3" key="1">
    <citation type="journal article" date="2019" name="Nat. Ecol. Evol.">
        <title>Megaphylogeny resolves global patterns of mushroom evolution.</title>
        <authorList>
            <person name="Varga T."/>
            <person name="Krizsan K."/>
            <person name="Foldi C."/>
            <person name="Dima B."/>
            <person name="Sanchez-Garcia M."/>
            <person name="Sanchez-Ramirez S."/>
            <person name="Szollosi G.J."/>
            <person name="Szarkandi J.G."/>
            <person name="Papp V."/>
            <person name="Albert L."/>
            <person name="Andreopoulos W."/>
            <person name="Angelini C."/>
            <person name="Antonin V."/>
            <person name="Barry K.W."/>
            <person name="Bougher N.L."/>
            <person name="Buchanan P."/>
            <person name="Buyck B."/>
            <person name="Bense V."/>
            <person name="Catcheside P."/>
            <person name="Chovatia M."/>
            <person name="Cooper J."/>
            <person name="Damon W."/>
            <person name="Desjardin D."/>
            <person name="Finy P."/>
            <person name="Geml J."/>
            <person name="Haridas S."/>
            <person name="Hughes K."/>
            <person name="Justo A."/>
            <person name="Karasinski D."/>
            <person name="Kautmanova I."/>
            <person name="Kiss B."/>
            <person name="Kocsube S."/>
            <person name="Kotiranta H."/>
            <person name="LaButti K.M."/>
            <person name="Lechner B.E."/>
            <person name="Liimatainen K."/>
            <person name="Lipzen A."/>
            <person name="Lukacs Z."/>
            <person name="Mihaltcheva S."/>
            <person name="Morgado L.N."/>
            <person name="Niskanen T."/>
            <person name="Noordeloos M.E."/>
            <person name="Ohm R.A."/>
            <person name="Ortiz-Santana B."/>
            <person name="Ovrebo C."/>
            <person name="Racz N."/>
            <person name="Riley R."/>
            <person name="Savchenko A."/>
            <person name="Shiryaev A."/>
            <person name="Soop K."/>
            <person name="Spirin V."/>
            <person name="Szebenyi C."/>
            <person name="Tomsovsky M."/>
            <person name="Tulloss R.E."/>
            <person name="Uehling J."/>
            <person name="Grigoriev I.V."/>
            <person name="Vagvolgyi C."/>
            <person name="Papp T."/>
            <person name="Martin F.M."/>
            <person name="Miettinen O."/>
            <person name="Hibbett D.S."/>
            <person name="Nagy L.G."/>
        </authorList>
    </citation>
    <scope>NUCLEOTIDE SEQUENCE [LARGE SCALE GENOMIC DNA]</scope>
    <source>
        <strain evidence="2 3">FP101781</strain>
    </source>
</reference>
<sequence length="412" mass="46062">MERLRNPLPRSRVGRWCTEVPIIAPPASYIPRLPLNAEMEAKIRLGKFLEREGKERIRDSLLEMPQSSGSHEGDLSGSGSDFEGSELTLAGRLRKLTSREWEIALGIGQDLREEVIRLVDWGNVLPKHASGRYAPSRSEPCSANSSFSSTSSTTSCDLSNLYDQLASCPETRFHAVWMFLRYFWRLANTDQLGDQATTAGLQVQDDPDLAIWDIALACLALSVKFHRDFLVPLYPVQAHEFLALAPHEALRGNFTSAAQRDILKTLEFSLGVTPQAILNELWAALPSLRAVLSFEGGWNALQKEVWFRLFDIIYAVDVLRFPQSRLLSVALIDSLVPCLSARYEYESAWHAKAFCRARDQQMRSKAKAKFVNRAVVEAEGIILDIQAAVGVTGEQVAECRAWWHGVMPSAST</sequence>
<organism evidence="2 3">
    <name type="scientific">Coprinellus micaceus</name>
    <name type="common">Glistening ink-cap mushroom</name>
    <name type="synonym">Coprinus micaceus</name>
    <dbReference type="NCBI Taxonomy" id="71717"/>
    <lineage>
        <taxon>Eukaryota</taxon>
        <taxon>Fungi</taxon>
        <taxon>Dikarya</taxon>
        <taxon>Basidiomycota</taxon>
        <taxon>Agaricomycotina</taxon>
        <taxon>Agaricomycetes</taxon>
        <taxon>Agaricomycetidae</taxon>
        <taxon>Agaricales</taxon>
        <taxon>Agaricineae</taxon>
        <taxon>Psathyrellaceae</taxon>
        <taxon>Coprinellus</taxon>
    </lineage>
</organism>
<accession>A0A4Y7SVA6</accession>
<dbReference type="AlphaFoldDB" id="A0A4Y7SVA6"/>
<proteinExistence type="predicted"/>
<keyword evidence="3" id="KW-1185">Reference proteome</keyword>
<protein>
    <submittedName>
        <fullName evidence="2">Uncharacterized protein</fullName>
    </submittedName>
</protein>
<feature type="region of interest" description="Disordered" evidence="1">
    <location>
        <begin position="62"/>
        <end position="81"/>
    </location>
</feature>
<name>A0A4Y7SVA6_COPMI</name>
<feature type="region of interest" description="Disordered" evidence="1">
    <location>
        <begin position="131"/>
        <end position="153"/>
    </location>
</feature>
<dbReference type="EMBL" id="QPFP01000054">
    <property type="protein sequence ID" value="TEB25742.1"/>
    <property type="molecule type" value="Genomic_DNA"/>
</dbReference>
<gene>
    <name evidence="2" type="ORF">FA13DRAFT_1897294</name>
</gene>
<evidence type="ECO:0000313" key="3">
    <source>
        <dbReference type="Proteomes" id="UP000298030"/>
    </source>
</evidence>
<comment type="caution">
    <text evidence="2">The sequence shown here is derived from an EMBL/GenBank/DDBJ whole genome shotgun (WGS) entry which is preliminary data.</text>
</comment>
<dbReference type="OrthoDB" id="3250555at2759"/>
<evidence type="ECO:0000313" key="2">
    <source>
        <dbReference type="EMBL" id="TEB25742.1"/>
    </source>
</evidence>
<evidence type="ECO:0000256" key="1">
    <source>
        <dbReference type="SAM" id="MobiDB-lite"/>
    </source>
</evidence>